<keyword evidence="2" id="KW-1185">Reference proteome</keyword>
<accession>A0A8S3R521</accession>
<evidence type="ECO:0000313" key="2">
    <source>
        <dbReference type="Proteomes" id="UP000683360"/>
    </source>
</evidence>
<proteinExistence type="predicted"/>
<sequence>MLDLNVGCPVQADDIALISPTFSGMQCMIDICYNYSVKWKFEFSPSKSQVLIFSKRTETYRDLKLNTDIIPVCNSVKHVGIILDARFNSTERTLAACRTIRSVCMSIIRMGVHPSLLNPITCSKIIVQLCYSKGLYGCELWNNLTKHELLLLERTHRYICKYVQGLPRLTRTDKCTSLLGWIPIESIININKLLFFGRLCNMPFKYLLDSDNDFEYFKLIHNSIEPYRAWTILRQYPSLNFQAKFVISLCVLVWTSEPNAELLLCHKCCFSMTTQLCTF</sequence>
<name>A0A8S3R521_MYTED</name>
<dbReference type="OrthoDB" id="6155487at2759"/>
<reference evidence="1" key="1">
    <citation type="submission" date="2021-03" db="EMBL/GenBank/DDBJ databases">
        <authorList>
            <person name="Bekaert M."/>
        </authorList>
    </citation>
    <scope>NUCLEOTIDE SEQUENCE</scope>
</reference>
<dbReference type="Proteomes" id="UP000683360">
    <property type="component" value="Unassembled WGS sequence"/>
</dbReference>
<gene>
    <name evidence="1" type="ORF">MEDL_16762</name>
</gene>
<evidence type="ECO:0008006" key="3">
    <source>
        <dbReference type="Google" id="ProtNLM"/>
    </source>
</evidence>
<protein>
    <recommendedName>
        <fullName evidence="3">Reverse transcriptase domain-containing protein</fullName>
    </recommendedName>
</protein>
<dbReference type="EMBL" id="CAJPWZ010000880">
    <property type="protein sequence ID" value="CAG2202183.1"/>
    <property type="molecule type" value="Genomic_DNA"/>
</dbReference>
<dbReference type="AlphaFoldDB" id="A0A8S3R521"/>
<organism evidence="1 2">
    <name type="scientific">Mytilus edulis</name>
    <name type="common">Blue mussel</name>
    <dbReference type="NCBI Taxonomy" id="6550"/>
    <lineage>
        <taxon>Eukaryota</taxon>
        <taxon>Metazoa</taxon>
        <taxon>Spiralia</taxon>
        <taxon>Lophotrochozoa</taxon>
        <taxon>Mollusca</taxon>
        <taxon>Bivalvia</taxon>
        <taxon>Autobranchia</taxon>
        <taxon>Pteriomorphia</taxon>
        <taxon>Mytilida</taxon>
        <taxon>Mytiloidea</taxon>
        <taxon>Mytilidae</taxon>
        <taxon>Mytilinae</taxon>
        <taxon>Mytilus</taxon>
    </lineage>
</organism>
<comment type="caution">
    <text evidence="1">The sequence shown here is derived from an EMBL/GenBank/DDBJ whole genome shotgun (WGS) entry which is preliminary data.</text>
</comment>
<evidence type="ECO:0000313" key="1">
    <source>
        <dbReference type="EMBL" id="CAG2202183.1"/>
    </source>
</evidence>